<dbReference type="Gene3D" id="3.40.190.10">
    <property type="entry name" value="Periplasmic binding protein-like II"/>
    <property type="match status" value="1"/>
</dbReference>
<comment type="caution">
    <text evidence="3">The sequence shown here is derived from an EMBL/GenBank/DDBJ whole genome shotgun (WGS) entry which is preliminary data.</text>
</comment>
<protein>
    <submittedName>
        <fullName evidence="3">Amino acid ABC transporter substrate-binding protein</fullName>
    </submittedName>
</protein>
<accession>A0A553K209</accession>
<dbReference type="AlphaFoldDB" id="A0A553K209"/>
<dbReference type="OrthoDB" id="6150901at2"/>
<feature type="signal peptide" evidence="1">
    <location>
        <begin position="1"/>
        <end position="23"/>
    </location>
</feature>
<evidence type="ECO:0000259" key="2">
    <source>
        <dbReference type="Pfam" id="PF00497"/>
    </source>
</evidence>
<dbReference type="Pfam" id="PF00497">
    <property type="entry name" value="SBP_bac_3"/>
    <property type="match status" value="1"/>
</dbReference>
<dbReference type="RefSeq" id="WP_143937636.1">
    <property type="nucleotide sequence ID" value="NZ_VKKG01000002.1"/>
</dbReference>
<evidence type="ECO:0000256" key="1">
    <source>
        <dbReference type="SAM" id="SignalP"/>
    </source>
</evidence>
<gene>
    <name evidence="3" type="ORF">FOJ82_06410</name>
</gene>
<feature type="domain" description="Solute-binding protein family 3/N-terminal" evidence="2">
    <location>
        <begin position="41"/>
        <end position="123"/>
    </location>
</feature>
<dbReference type="Proteomes" id="UP000317638">
    <property type="component" value="Unassembled WGS sequence"/>
</dbReference>
<dbReference type="EMBL" id="VKKG01000002">
    <property type="protein sequence ID" value="TRY18744.1"/>
    <property type="molecule type" value="Genomic_DNA"/>
</dbReference>
<organism evidence="3 4">
    <name type="scientific">Tessaracoccus rhinocerotis</name>
    <dbReference type="NCBI Taxonomy" id="1689449"/>
    <lineage>
        <taxon>Bacteria</taxon>
        <taxon>Bacillati</taxon>
        <taxon>Actinomycetota</taxon>
        <taxon>Actinomycetes</taxon>
        <taxon>Propionibacteriales</taxon>
        <taxon>Propionibacteriaceae</taxon>
        <taxon>Tessaracoccus</taxon>
    </lineage>
</organism>
<evidence type="ECO:0000313" key="4">
    <source>
        <dbReference type="Proteomes" id="UP000317638"/>
    </source>
</evidence>
<feature type="chain" id="PRO_5038597262" evidence="1">
    <location>
        <begin position="24"/>
        <end position="160"/>
    </location>
</feature>
<dbReference type="InterPro" id="IPR001638">
    <property type="entry name" value="Solute-binding_3/MltF_N"/>
</dbReference>
<proteinExistence type="predicted"/>
<reference evidence="3 4" key="1">
    <citation type="submission" date="2019-07" db="EMBL/GenBank/DDBJ databases">
        <authorList>
            <person name="Zhou L.-Y."/>
        </authorList>
    </citation>
    <scope>NUCLEOTIDE SEQUENCE [LARGE SCALE GENOMIC DNA]</scope>
    <source>
        <strain evidence="3 4">YIM 101269</strain>
    </source>
</reference>
<keyword evidence="1" id="KW-0732">Signal</keyword>
<keyword evidence="4" id="KW-1185">Reference proteome</keyword>
<name>A0A553K209_9ACTN</name>
<dbReference type="SUPFAM" id="SSF53850">
    <property type="entry name" value="Periplasmic binding protein-like II"/>
    <property type="match status" value="1"/>
</dbReference>
<sequence>MGTRTWLALVAALLVLLPGCTEPDFPRDPEGTLLRAMGGELRVGVSENPPHTEVADDGSVSGEEVEIIQGWADSIGAEVAWSDGAESVLMERLKLGELDIVIGGLASDSPWTTHAALTRPYAEVNGPDGKPSKLVIAVLMGENALQSSLERFLISEGLEP</sequence>
<evidence type="ECO:0000313" key="3">
    <source>
        <dbReference type="EMBL" id="TRY18744.1"/>
    </source>
</evidence>